<dbReference type="InterPro" id="IPR011748">
    <property type="entry name" value="Unchr_phage_tail-like"/>
</dbReference>
<evidence type="ECO:0000313" key="2">
    <source>
        <dbReference type="Proteomes" id="UP000008363"/>
    </source>
</evidence>
<dbReference type="OrthoDB" id="3275018at2"/>
<dbReference type="STRING" id="1108045.GORHZ_153_00090"/>
<dbReference type="AlphaFoldDB" id="K6WZD1"/>
<proteinExistence type="predicted"/>
<evidence type="ECO:0008006" key="3">
    <source>
        <dbReference type="Google" id="ProtNLM"/>
    </source>
</evidence>
<dbReference type="InterPro" id="IPR006521">
    <property type="entry name" value="Tail_protein_I"/>
</dbReference>
<reference evidence="1 2" key="1">
    <citation type="submission" date="2012-08" db="EMBL/GenBank/DDBJ databases">
        <title>Whole genome shotgun sequence of Gordonia rhizosphera NBRC 16068.</title>
        <authorList>
            <person name="Takarada H."/>
            <person name="Isaki S."/>
            <person name="Hosoyama A."/>
            <person name="Tsuchikane K."/>
            <person name="Katsumata H."/>
            <person name="Baba S."/>
            <person name="Ohji S."/>
            <person name="Yamazaki S."/>
            <person name="Fujita N."/>
        </authorList>
    </citation>
    <scope>NUCLEOTIDE SEQUENCE [LARGE SCALE GENOMIC DNA]</scope>
    <source>
        <strain evidence="1 2">NBRC 16068</strain>
    </source>
</reference>
<protein>
    <recommendedName>
        <fullName evidence="3">Phage tail protein</fullName>
    </recommendedName>
</protein>
<evidence type="ECO:0000313" key="1">
    <source>
        <dbReference type="EMBL" id="GAB91909.1"/>
    </source>
</evidence>
<dbReference type="EMBL" id="BAHC01000153">
    <property type="protein sequence ID" value="GAB91909.1"/>
    <property type="molecule type" value="Genomic_DNA"/>
</dbReference>
<keyword evidence="2" id="KW-1185">Reference proteome</keyword>
<dbReference type="Pfam" id="PF09684">
    <property type="entry name" value="Tail_P2_I"/>
    <property type="match status" value="1"/>
</dbReference>
<organism evidence="1 2">
    <name type="scientific">Gordonia rhizosphera NBRC 16068</name>
    <dbReference type="NCBI Taxonomy" id="1108045"/>
    <lineage>
        <taxon>Bacteria</taxon>
        <taxon>Bacillati</taxon>
        <taxon>Actinomycetota</taxon>
        <taxon>Actinomycetes</taxon>
        <taxon>Mycobacteriales</taxon>
        <taxon>Gordoniaceae</taxon>
        <taxon>Gordonia</taxon>
    </lineage>
</organism>
<sequence>MSCDLAGIETPFPIGATLPSIYLDDDHAQGLCAVFDRMLVPVFVVLDSFPAHLDPATAPEDSLNWLAAWIGLVLDGHESPEKKRELIAAGADLLRWRGTVTGVHDAITAAFGVTPEITESGGVNVSSEPTGPPDAVADAGITVVLRVDDPDAIDLQRLDAVVTRVKPAHLPHRVDVVGR</sequence>
<dbReference type="eggNOG" id="COG4385">
    <property type="taxonomic scope" value="Bacteria"/>
</dbReference>
<name>K6WZD1_9ACTN</name>
<accession>K6WZD1</accession>
<gene>
    <name evidence="1" type="ORF">GORHZ_153_00090</name>
</gene>
<dbReference type="NCBIfam" id="TIGR02242">
    <property type="entry name" value="tail_TIGR02242"/>
    <property type="match status" value="1"/>
</dbReference>
<comment type="caution">
    <text evidence="1">The sequence shown here is derived from an EMBL/GenBank/DDBJ whole genome shotgun (WGS) entry which is preliminary data.</text>
</comment>
<dbReference type="Proteomes" id="UP000008363">
    <property type="component" value="Unassembled WGS sequence"/>
</dbReference>
<dbReference type="RefSeq" id="WP_006335861.1">
    <property type="nucleotide sequence ID" value="NZ_BAHC01000153.1"/>
</dbReference>